<feature type="domain" description="AB hydrolase-1" evidence="1">
    <location>
        <begin position="13"/>
        <end position="250"/>
    </location>
</feature>
<organism evidence="2 3">
    <name type="scientific">Flavimaribacter sediminis</name>
    <dbReference type="NCBI Taxonomy" id="2865987"/>
    <lineage>
        <taxon>Bacteria</taxon>
        <taxon>Pseudomonadati</taxon>
        <taxon>Pseudomonadota</taxon>
        <taxon>Alphaproteobacteria</taxon>
        <taxon>Hyphomicrobiales</taxon>
        <taxon>Rhizobiaceae</taxon>
        <taxon>Flavimaribacter</taxon>
    </lineage>
</organism>
<keyword evidence="2" id="KW-0378">Hydrolase</keyword>
<protein>
    <submittedName>
        <fullName evidence="2">Alpha/beta hydrolase</fullName>
    </submittedName>
</protein>
<dbReference type="InterPro" id="IPR000639">
    <property type="entry name" value="Epox_hydrolase-like"/>
</dbReference>
<dbReference type="SUPFAM" id="SSF53474">
    <property type="entry name" value="alpha/beta-Hydrolases"/>
    <property type="match status" value="1"/>
</dbReference>
<dbReference type="PRINTS" id="PR00111">
    <property type="entry name" value="ABHYDROLASE"/>
</dbReference>
<reference evidence="2" key="1">
    <citation type="submission" date="2021-08" db="EMBL/GenBank/DDBJ databases">
        <title>Hoeflea bacterium WL0058 sp. nov., isolated from the sediment.</title>
        <authorList>
            <person name="Wang L."/>
            <person name="Zhang D."/>
        </authorList>
    </citation>
    <scope>NUCLEOTIDE SEQUENCE</scope>
    <source>
        <strain evidence="2">WL0058</strain>
    </source>
</reference>
<keyword evidence="3" id="KW-1185">Reference proteome</keyword>
<sequence length="279" mass="29739">MPEFKNDQISSAPVVVALHSSASSGAQWRTLAVDCAGQMEVIAPDLPGYGQASLTRDISQKGVAAAAAPVIELIERNGKPVHLVGHSNGAGVALKIAMVRPDLVKSLALYEPATFHFLNHGCSIDRALFRQISRLAGLVSVSLAFGNPDRGMRAFINFWNGDGAWESLPDKSRNKFASQARSIIADFNGGFAESWSLKDLGAINLPTLMMSGGRSPDIAERVTSHITSAFRDVRTEAFPALGHMAPVFNPDVINPVILRHIARVEGADAASSARMRSAA</sequence>
<dbReference type="InterPro" id="IPR000073">
    <property type="entry name" value="AB_hydrolase_1"/>
</dbReference>
<dbReference type="EMBL" id="JAICBX010000006">
    <property type="protein sequence ID" value="MBW8640509.1"/>
    <property type="molecule type" value="Genomic_DNA"/>
</dbReference>
<dbReference type="PANTHER" id="PTHR43798">
    <property type="entry name" value="MONOACYLGLYCEROL LIPASE"/>
    <property type="match status" value="1"/>
</dbReference>
<evidence type="ECO:0000259" key="1">
    <source>
        <dbReference type="Pfam" id="PF00561"/>
    </source>
</evidence>
<proteinExistence type="predicted"/>
<dbReference type="AlphaFoldDB" id="A0AAE3D348"/>
<dbReference type="GO" id="GO:0016787">
    <property type="term" value="F:hydrolase activity"/>
    <property type="evidence" value="ECO:0007669"/>
    <property type="project" value="UniProtKB-KW"/>
</dbReference>
<dbReference type="InterPro" id="IPR029058">
    <property type="entry name" value="AB_hydrolase_fold"/>
</dbReference>
<gene>
    <name evidence="2" type="ORF">K1W69_25175</name>
</gene>
<dbReference type="Pfam" id="PF00561">
    <property type="entry name" value="Abhydrolase_1"/>
    <property type="match status" value="1"/>
</dbReference>
<comment type="caution">
    <text evidence="2">The sequence shown here is derived from an EMBL/GenBank/DDBJ whole genome shotgun (WGS) entry which is preliminary data.</text>
</comment>
<dbReference type="InterPro" id="IPR050266">
    <property type="entry name" value="AB_hydrolase_sf"/>
</dbReference>
<dbReference type="PRINTS" id="PR00412">
    <property type="entry name" value="EPOXHYDRLASE"/>
</dbReference>
<dbReference type="Gene3D" id="3.40.50.1820">
    <property type="entry name" value="alpha/beta hydrolase"/>
    <property type="match status" value="1"/>
</dbReference>
<name>A0AAE3D348_9HYPH</name>
<dbReference type="GO" id="GO:0016020">
    <property type="term" value="C:membrane"/>
    <property type="evidence" value="ECO:0007669"/>
    <property type="project" value="TreeGrafter"/>
</dbReference>
<accession>A0AAE3D348</accession>
<dbReference type="RefSeq" id="WP_220231229.1">
    <property type="nucleotide sequence ID" value="NZ_JAICBX010000006.1"/>
</dbReference>
<evidence type="ECO:0000313" key="2">
    <source>
        <dbReference type="EMBL" id="MBW8640509.1"/>
    </source>
</evidence>
<evidence type="ECO:0000313" key="3">
    <source>
        <dbReference type="Proteomes" id="UP001196509"/>
    </source>
</evidence>
<dbReference type="PANTHER" id="PTHR43798:SF33">
    <property type="entry name" value="HYDROLASE, PUTATIVE (AFU_ORTHOLOGUE AFUA_2G14860)-RELATED"/>
    <property type="match status" value="1"/>
</dbReference>
<dbReference type="Proteomes" id="UP001196509">
    <property type="component" value="Unassembled WGS sequence"/>
</dbReference>